<evidence type="ECO:0000256" key="1">
    <source>
        <dbReference type="ARBA" id="ARBA00004370"/>
    </source>
</evidence>
<dbReference type="Proteomes" id="UP000694621">
    <property type="component" value="Unplaced"/>
</dbReference>
<comment type="subcellular location">
    <subcellularLocation>
        <location evidence="1">Membrane</location>
    </subcellularLocation>
</comment>
<dbReference type="GO" id="GO:0016020">
    <property type="term" value="C:membrane"/>
    <property type="evidence" value="ECO:0007669"/>
    <property type="project" value="UniProtKB-SubCell"/>
</dbReference>
<dbReference type="SMART" id="SM00406">
    <property type="entry name" value="IGv"/>
    <property type="match status" value="1"/>
</dbReference>
<keyword evidence="5" id="KW-0675">Receptor</keyword>
<evidence type="ECO:0000256" key="4">
    <source>
        <dbReference type="ARBA" id="ARBA00023136"/>
    </source>
</evidence>
<evidence type="ECO:0000313" key="9">
    <source>
        <dbReference type="Ensembl" id="ENSAMXP00005007034.1"/>
    </source>
</evidence>
<feature type="chain" id="PRO_5034223201" description="Ig-like domain-containing protein" evidence="7">
    <location>
        <begin position="17"/>
        <end position="113"/>
    </location>
</feature>
<feature type="domain" description="Ig-like" evidence="8">
    <location>
        <begin position="30"/>
        <end position="113"/>
    </location>
</feature>
<dbReference type="PANTHER" id="PTHR19256">
    <property type="entry name" value="T-CELL RECEPTOR GAMMA CHAIN"/>
    <property type="match status" value="1"/>
</dbReference>
<keyword evidence="7" id="KW-0732">Signal</keyword>
<organism evidence="9 10">
    <name type="scientific">Astyanax mexicanus</name>
    <name type="common">Blind cave fish</name>
    <name type="synonym">Astyanax fasciatus mexicanus</name>
    <dbReference type="NCBI Taxonomy" id="7994"/>
    <lineage>
        <taxon>Eukaryota</taxon>
        <taxon>Metazoa</taxon>
        <taxon>Chordata</taxon>
        <taxon>Craniata</taxon>
        <taxon>Vertebrata</taxon>
        <taxon>Euteleostomi</taxon>
        <taxon>Actinopterygii</taxon>
        <taxon>Neopterygii</taxon>
        <taxon>Teleostei</taxon>
        <taxon>Ostariophysi</taxon>
        <taxon>Characiformes</taxon>
        <taxon>Characoidei</taxon>
        <taxon>Acestrorhamphidae</taxon>
        <taxon>Acestrorhamphinae</taxon>
        <taxon>Astyanax</taxon>
    </lineage>
</organism>
<accession>A0A8B9H1Q7</accession>
<name>A0A8B9H1Q7_ASTMX</name>
<dbReference type="InterPro" id="IPR013783">
    <property type="entry name" value="Ig-like_fold"/>
</dbReference>
<sequence length="113" mass="12964">MWLPLSLLLITETVLGVKVEQSVLFWIKPEGQSAYFNCKVTGLTKINNIHWYQQKHGEAMKSILYADSNRVVLNSKHPDAKDFSVQKDSYSLKVQTLKKSHSAVYYCSFFSNC</sequence>
<keyword evidence="3" id="KW-1133">Transmembrane helix</keyword>
<feature type="signal peptide" evidence="7">
    <location>
        <begin position="1"/>
        <end position="16"/>
    </location>
</feature>
<evidence type="ECO:0000313" key="10">
    <source>
        <dbReference type="Proteomes" id="UP000694621"/>
    </source>
</evidence>
<dbReference type="InterPro" id="IPR036179">
    <property type="entry name" value="Ig-like_dom_sf"/>
</dbReference>
<evidence type="ECO:0000256" key="6">
    <source>
        <dbReference type="ARBA" id="ARBA00023319"/>
    </source>
</evidence>
<keyword evidence="6" id="KW-0393">Immunoglobulin domain</keyword>
<keyword evidence="2" id="KW-0812">Transmembrane</keyword>
<reference evidence="9" key="1">
    <citation type="submission" date="2025-08" db="UniProtKB">
        <authorList>
            <consortium name="Ensembl"/>
        </authorList>
    </citation>
    <scope>IDENTIFICATION</scope>
</reference>
<dbReference type="InterPro" id="IPR013106">
    <property type="entry name" value="Ig_V-set"/>
</dbReference>
<evidence type="ECO:0000256" key="3">
    <source>
        <dbReference type="ARBA" id="ARBA00022989"/>
    </source>
</evidence>
<dbReference type="Ensembl" id="ENSAMXT00005007961.1">
    <property type="protein sequence ID" value="ENSAMXP00005007034.1"/>
    <property type="gene ID" value="ENSAMXG00005004206.1"/>
</dbReference>
<evidence type="ECO:0000256" key="5">
    <source>
        <dbReference type="ARBA" id="ARBA00023170"/>
    </source>
</evidence>
<dbReference type="PROSITE" id="PS50835">
    <property type="entry name" value="IG_LIKE"/>
    <property type="match status" value="1"/>
</dbReference>
<dbReference type="InterPro" id="IPR051117">
    <property type="entry name" value="TRG_var/const_region"/>
</dbReference>
<dbReference type="AlphaFoldDB" id="A0A8B9H1Q7"/>
<dbReference type="Gene3D" id="2.60.40.10">
    <property type="entry name" value="Immunoglobulins"/>
    <property type="match status" value="1"/>
</dbReference>
<dbReference type="PANTHER" id="PTHR19256:SF65">
    <property type="entry name" value="T CELL RECEPTOR GAMMA CONSTANT 1-RELATED"/>
    <property type="match status" value="1"/>
</dbReference>
<protein>
    <recommendedName>
        <fullName evidence="8">Ig-like domain-containing protein</fullName>
    </recommendedName>
</protein>
<evidence type="ECO:0000259" key="8">
    <source>
        <dbReference type="PROSITE" id="PS50835"/>
    </source>
</evidence>
<proteinExistence type="predicted"/>
<evidence type="ECO:0000256" key="2">
    <source>
        <dbReference type="ARBA" id="ARBA00022692"/>
    </source>
</evidence>
<evidence type="ECO:0000256" key="7">
    <source>
        <dbReference type="SAM" id="SignalP"/>
    </source>
</evidence>
<dbReference type="InterPro" id="IPR007110">
    <property type="entry name" value="Ig-like_dom"/>
</dbReference>
<dbReference type="SUPFAM" id="SSF48726">
    <property type="entry name" value="Immunoglobulin"/>
    <property type="match status" value="1"/>
</dbReference>
<dbReference type="Pfam" id="PF07686">
    <property type="entry name" value="V-set"/>
    <property type="match status" value="1"/>
</dbReference>
<keyword evidence="4" id="KW-0472">Membrane</keyword>